<comment type="caution">
    <text evidence="1">The sequence shown here is derived from an EMBL/GenBank/DDBJ whole genome shotgun (WGS) entry which is preliminary data.</text>
</comment>
<evidence type="ECO:0000313" key="1">
    <source>
        <dbReference type="EMBL" id="KAI3735443.1"/>
    </source>
</evidence>
<name>A0ACB9CM86_ARCLA</name>
<evidence type="ECO:0000313" key="2">
    <source>
        <dbReference type="Proteomes" id="UP001055879"/>
    </source>
</evidence>
<accession>A0ACB9CM86</accession>
<reference evidence="2" key="1">
    <citation type="journal article" date="2022" name="Mol. Ecol. Resour.">
        <title>The genomes of chicory, endive, great burdock and yacon provide insights into Asteraceae palaeo-polyploidization history and plant inulin production.</title>
        <authorList>
            <person name="Fan W."/>
            <person name="Wang S."/>
            <person name="Wang H."/>
            <person name="Wang A."/>
            <person name="Jiang F."/>
            <person name="Liu H."/>
            <person name="Zhao H."/>
            <person name="Xu D."/>
            <person name="Zhang Y."/>
        </authorList>
    </citation>
    <scope>NUCLEOTIDE SEQUENCE [LARGE SCALE GENOMIC DNA]</scope>
    <source>
        <strain evidence="2">cv. Niubang</strain>
    </source>
</reference>
<keyword evidence="2" id="KW-1185">Reference proteome</keyword>
<organism evidence="1 2">
    <name type="scientific">Arctium lappa</name>
    <name type="common">Greater burdock</name>
    <name type="synonym">Lappa major</name>
    <dbReference type="NCBI Taxonomy" id="4217"/>
    <lineage>
        <taxon>Eukaryota</taxon>
        <taxon>Viridiplantae</taxon>
        <taxon>Streptophyta</taxon>
        <taxon>Embryophyta</taxon>
        <taxon>Tracheophyta</taxon>
        <taxon>Spermatophyta</taxon>
        <taxon>Magnoliopsida</taxon>
        <taxon>eudicotyledons</taxon>
        <taxon>Gunneridae</taxon>
        <taxon>Pentapetalae</taxon>
        <taxon>asterids</taxon>
        <taxon>campanulids</taxon>
        <taxon>Asterales</taxon>
        <taxon>Asteraceae</taxon>
        <taxon>Carduoideae</taxon>
        <taxon>Cardueae</taxon>
        <taxon>Arctiinae</taxon>
        <taxon>Arctium</taxon>
    </lineage>
</organism>
<dbReference type="EMBL" id="CM042050">
    <property type="protein sequence ID" value="KAI3735443.1"/>
    <property type="molecule type" value="Genomic_DNA"/>
</dbReference>
<gene>
    <name evidence="1" type="ORF">L6452_14940</name>
</gene>
<proteinExistence type="predicted"/>
<protein>
    <submittedName>
        <fullName evidence="1">Uncharacterized protein</fullName>
    </submittedName>
</protein>
<sequence length="118" mass="13108">MSRTNITPASFFANLRLNPDIIQEWEPSISGQSSVLKGHVMVRGASQSIQTKGRTNSRIVEKMKSQAEMKMLEEKKYSLCVFLQKFSLGSIRAAIPDHYLTSAACTMATNQYSTAITC</sequence>
<dbReference type="Proteomes" id="UP001055879">
    <property type="component" value="Linkage Group LG04"/>
</dbReference>
<reference evidence="1 2" key="2">
    <citation type="journal article" date="2022" name="Mol. Ecol. Resour.">
        <title>The genomes of chicory, endive, great burdock and yacon provide insights into Asteraceae paleo-polyploidization history and plant inulin production.</title>
        <authorList>
            <person name="Fan W."/>
            <person name="Wang S."/>
            <person name="Wang H."/>
            <person name="Wang A."/>
            <person name="Jiang F."/>
            <person name="Liu H."/>
            <person name="Zhao H."/>
            <person name="Xu D."/>
            <person name="Zhang Y."/>
        </authorList>
    </citation>
    <scope>NUCLEOTIDE SEQUENCE [LARGE SCALE GENOMIC DNA]</scope>
    <source>
        <strain evidence="2">cv. Niubang</strain>
    </source>
</reference>